<comment type="caution">
    <text evidence="2">The sequence shown here is derived from an EMBL/GenBank/DDBJ whole genome shotgun (WGS) entry which is preliminary data.</text>
</comment>
<sequence length="150" mass="17423">MSFYMLLVTIHVFSAILGMGPGFVMIRVVSSAKNMTELRHAYAIRNRLHTFVMIGGTLLLITGLAMGFMNTSLFEKAWYWLSLILFLIALAFGPLLLSPRSKPIKQWLVEYDGEEIPSDYYRMEKELFRYERLENFIFLIVIALMILKPF</sequence>
<dbReference type="RefSeq" id="WP_343843593.1">
    <property type="nucleotide sequence ID" value="NZ_BAAADO010000009.1"/>
</dbReference>
<dbReference type="Proteomes" id="UP001500880">
    <property type="component" value="Unassembled WGS sequence"/>
</dbReference>
<accession>A0ABP3LMD8</accession>
<evidence type="ECO:0000313" key="3">
    <source>
        <dbReference type="Proteomes" id="UP001500880"/>
    </source>
</evidence>
<proteinExistence type="predicted"/>
<feature type="transmembrane region" description="Helical" evidence="1">
    <location>
        <begin position="6"/>
        <end position="29"/>
    </location>
</feature>
<name>A0ABP3LMD8_9BACI</name>
<keyword evidence="1" id="KW-0472">Membrane</keyword>
<gene>
    <name evidence="2" type="ORF">GCM10008986_33220</name>
</gene>
<keyword evidence="1" id="KW-0812">Transmembrane</keyword>
<organism evidence="2 3">
    <name type="scientific">Salinibacillus aidingensis</name>
    <dbReference type="NCBI Taxonomy" id="237684"/>
    <lineage>
        <taxon>Bacteria</taxon>
        <taxon>Bacillati</taxon>
        <taxon>Bacillota</taxon>
        <taxon>Bacilli</taxon>
        <taxon>Bacillales</taxon>
        <taxon>Bacillaceae</taxon>
        <taxon>Salinibacillus</taxon>
    </lineage>
</organism>
<feature type="transmembrane region" description="Helical" evidence="1">
    <location>
        <begin position="77"/>
        <end position="97"/>
    </location>
</feature>
<evidence type="ECO:0000313" key="2">
    <source>
        <dbReference type="EMBL" id="GAA0502943.1"/>
    </source>
</evidence>
<reference evidence="3" key="1">
    <citation type="journal article" date="2019" name="Int. J. Syst. Evol. Microbiol.">
        <title>The Global Catalogue of Microorganisms (GCM) 10K type strain sequencing project: providing services to taxonomists for standard genome sequencing and annotation.</title>
        <authorList>
            <consortium name="The Broad Institute Genomics Platform"/>
            <consortium name="The Broad Institute Genome Sequencing Center for Infectious Disease"/>
            <person name="Wu L."/>
            <person name="Ma J."/>
        </authorList>
    </citation>
    <scope>NUCLEOTIDE SEQUENCE [LARGE SCALE GENOMIC DNA]</scope>
    <source>
        <strain evidence="3">JCM 12389</strain>
    </source>
</reference>
<keyword evidence="1" id="KW-1133">Transmembrane helix</keyword>
<dbReference type="Pfam" id="PF10027">
    <property type="entry name" value="DUF2269"/>
    <property type="match status" value="1"/>
</dbReference>
<evidence type="ECO:0000256" key="1">
    <source>
        <dbReference type="SAM" id="Phobius"/>
    </source>
</evidence>
<feature type="transmembrane region" description="Helical" evidence="1">
    <location>
        <begin position="50"/>
        <end position="71"/>
    </location>
</feature>
<dbReference type="EMBL" id="BAAADO010000009">
    <property type="protein sequence ID" value="GAA0502943.1"/>
    <property type="molecule type" value="Genomic_DNA"/>
</dbReference>
<keyword evidence="3" id="KW-1185">Reference proteome</keyword>
<dbReference type="InterPro" id="IPR018729">
    <property type="entry name" value="DUF2269_transmembrane"/>
</dbReference>
<feature type="transmembrane region" description="Helical" evidence="1">
    <location>
        <begin position="130"/>
        <end position="147"/>
    </location>
</feature>
<evidence type="ECO:0008006" key="4">
    <source>
        <dbReference type="Google" id="ProtNLM"/>
    </source>
</evidence>
<protein>
    <recommendedName>
        <fullName evidence="4">DUF2269 family protein</fullName>
    </recommendedName>
</protein>